<dbReference type="AlphaFoldDB" id="A0A0F3PUQ5"/>
<organism evidence="1 3">
    <name type="scientific">Anaplasma phagocytophilum str. CRT53-1</name>
    <dbReference type="NCBI Taxonomy" id="1359157"/>
    <lineage>
        <taxon>Bacteria</taxon>
        <taxon>Pseudomonadati</taxon>
        <taxon>Pseudomonadota</taxon>
        <taxon>Alphaproteobacteria</taxon>
        <taxon>Rickettsiales</taxon>
        <taxon>Anaplasmataceae</taxon>
        <taxon>Anaplasma</taxon>
        <taxon>phagocytophilum group</taxon>
    </lineage>
</organism>
<dbReference type="RefSeq" id="WP_155238528.1">
    <property type="nucleotide sequence ID" value="NZ_LAOD01000023.1"/>
</dbReference>
<name>A0A0F3PUQ5_ANAPH</name>
<dbReference type="Proteomes" id="UP000033722">
    <property type="component" value="Unassembled WGS sequence"/>
</dbReference>
<dbReference type="PATRIC" id="fig|1359157.3.peg.808"/>
<evidence type="ECO:0000313" key="2">
    <source>
        <dbReference type="EMBL" id="KJV85646.1"/>
    </source>
</evidence>
<evidence type="ECO:0000313" key="1">
    <source>
        <dbReference type="EMBL" id="KJV84003.1"/>
    </source>
</evidence>
<accession>A0A0F3PUQ5</accession>
<protein>
    <submittedName>
        <fullName evidence="1">Uncharacterized protein</fullName>
    </submittedName>
</protein>
<dbReference type="EMBL" id="LAOD01000023">
    <property type="protein sequence ID" value="KJV85646.1"/>
    <property type="molecule type" value="Genomic_DNA"/>
</dbReference>
<evidence type="ECO:0000313" key="3">
    <source>
        <dbReference type="Proteomes" id="UP000033722"/>
    </source>
</evidence>
<comment type="caution">
    <text evidence="1">The sequence shown here is derived from an EMBL/GenBank/DDBJ whole genome shotgun (WGS) entry which is preliminary data.</text>
</comment>
<sequence length="48" mass="5390">MLQWVLCLRDFALQGGILSLSDEFIGNQDMSSFSVCIEESSPHMLINN</sequence>
<reference evidence="1 3" key="1">
    <citation type="submission" date="2015-01" db="EMBL/GenBank/DDBJ databases">
        <title>Genome Sequencing of Rickettsiales.</title>
        <authorList>
            <person name="Daugherty S.C."/>
            <person name="Su Q."/>
            <person name="Abolude K."/>
            <person name="Beier-Sexton M."/>
            <person name="Carlyon J.A."/>
            <person name="Carter R."/>
            <person name="Day N.P."/>
            <person name="Dumler S.J."/>
            <person name="Dyachenko V."/>
            <person name="Godinez A."/>
            <person name="Kurtti T.J."/>
            <person name="Lichay M."/>
            <person name="Mullins K.E."/>
            <person name="Ott S."/>
            <person name="Pappas-Brown V."/>
            <person name="Paris D.H."/>
            <person name="Patel P."/>
            <person name="Richards A.L."/>
            <person name="Sadzewicz L."/>
            <person name="Sears K."/>
            <person name="Seidman D."/>
            <person name="Sengamalay N."/>
            <person name="Stenos J."/>
            <person name="Tallon L.J."/>
            <person name="Vincent G."/>
            <person name="Fraser C.M."/>
            <person name="Munderloh U."/>
            <person name="Dunning-Hotopp J.C."/>
        </authorList>
    </citation>
    <scope>NUCLEOTIDE SEQUENCE [LARGE SCALE GENOMIC DNA]</scope>
    <source>
        <strain evidence="1 3">CRT53-1</strain>
    </source>
</reference>
<gene>
    <name evidence="2" type="ORF">APHCRT_1008</name>
    <name evidence="1" type="ORF">APHCRT_1015</name>
</gene>
<dbReference type="EMBL" id="LAOD01000024">
    <property type="protein sequence ID" value="KJV84003.1"/>
    <property type="molecule type" value="Genomic_DNA"/>
</dbReference>
<proteinExistence type="predicted"/>